<dbReference type="PANTHER" id="PTHR10625">
    <property type="entry name" value="HISTONE DEACETYLASE HDAC1-RELATED"/>
    <property type="match status" value="1"/>
</dbReference>
<comment type="caution">
    <text evidence="2">The sequence shown here is derived from an EMBL/GenBank/DDBJ whole genome shotgun (WGS) entry which is preliminary data.</text>
</comment>
<dbReference type="InterPro" id="IPR037138">
    <property type="entry name" value="His_deacetylse_dom_sf"/>
</dbReference>
<dbReference type="Gene3D" id="3.40.800.20">
    <property type="entry name" value="Histone deacetylase domain"/>
    <property type="match status" value="3"/>
</dbReference>
<accession>A0ABD3TJA2</accession>
<keyword evidence="3" id="KW-1185">Reference proteome</keyword>
<dbReference type="EMBL" id="JBJQND010000018">
    <property type="protein sequence ID" value="KAL3837122.1"/>
    <property type="molecule type" value="Genomic_DNA"/>
</dbReference>
<evidence type="ECO:0000313" key="3">
    <source>
        <dbReference type="Proteomes" id="UP001634394"/>
    </source>
</evidence>
<dbReference type="InterPro" id="IPR023696">
    <property type="entry name" value="Ureohydrolase_dom_sf"/>
</dbReference>
<gene>
    <name evidence="2" type="ORF">ACJMK2_022503</name>
</gene>
<dbReference type="PANTHER" id="PTHR10625:SF10">
    <property type="entry name" value="HISTONE DEACETYLASE HDAC1"/>
    <property type="match status" value="1"/>
</dbReference>
<feature type="compositionally biased region" description="Basic residues" evidence="1">
    <location>
        <begin position="361"/>
        <end position="370"/>
    </location>
</feature>
<reference evidence="2 3" key="1">
    <citation type="submission" date="2024-11" db="EMBL/GenBank/DDBJ databases">
        <title>Chromosome-level genome assembly of the freshwater bivalve Anodonta woodiana.</title>
        <authorList>
            <person name="Chen X."/>
        </authorList>
    </citation>
    <scope>NUCLEOTIDE SEQUENCE [LARGE SCALE GENOMIC DNA]</scope>
    <source>
        <strain evidence="2">MN2024</strain>
        <tissue evidence="2">Gills</tissue>
    </source>
</reference>
<evidence type="ECO:0000313" key="2">
    <source>
        <dbReference type="EMBL" id="KAL3837122.1"/>
    </source>
</evidence>
<protein>
    <submittedName>
        <fullName evidence="2">Uncharacterized protein</fullName>
    </submittedName>
</protein>
<dbReference type="AlphaFoldDB" id="A0ABD3TJA2"/>
<feature type="region of interest" description="Disordered" evidence="1">
    <location>
        <begin position="350"/>
        <end position="370"/>
    </location>
</feature>
<organism evidence="2 3">
    <name type="scientific">Sinanodonta woodiana</name>
    <name type="common">Chinese pond mussel</name>
    <name type="synonym">Anodonta woodiana</name>
    <dbReference type="NCBI Taxonomy" id="1069815"/>
    <lineage>
        <taxon>Eukaryota</taxon>
        <taxon>Metazoa</taxon>
        <taxon>Spiralia</taxon>
        <taxon>Lophotrochozoa</taxon>
        <taxon>Mollusca</taxon>
        <taxon>Bivalvia</taxon>
        <taxon>Autobranchia</taxon>
        <taxon>Heteroconchia</taxon>
        <taxon>Palaeoheterodonta</taxon>
        <taxon>Unionida</taxon>
        <taxon>Unionoidea</taxon>
        <taxon>Unionidae</taxon>
        <taxon>Unioninae</taxon>
        <taxon>Sinanodonta</taxon>
    </lineage>
</organism>
<proteinExistence type="predicted"/>
<dbReference type="Proteomes" id="UP001634394">
    <property type="component" value="Unassembled WGS sequence"/>
</dbReference>
<sequence>MATQPHSKKRISYYYDEDIGNYYNGEGYPIKPHMAHNLVLTYGLFKTGRFIGLTRPHRTRCQNNVSQYIKQMKRFHVGEDCPVFDGMYEFCQLFAGGYVAGAVKLNKQAADIEDFYTTDRVMTVSFNKYRNYFPGTGDLTGIDVVNGKYYSVNIPLKVVMTKFMQMCKPSAIVMQCYGKYVEMMKIWNLPIFLLGGGGHTTKNVARCWTYETAVVLGEELANQFPYNDYFKLYGQDFQLHISHSNMTNKNTPKYFDKINMLMFENIRMLPHAPGVQMQAIPADDINNESDDDEEGNPDQRISIRDSDKRILCIEEFLDSEDEVAKGAGCRNLSLMTKELLDLCENATADDSIPNPNESCGRKAKTNNRKC</sequence>
<evidence type="ECO:0000256" key="1">
    <source>
        <dbReference type="SAM" id="MobiDB-lite"/>
    </source>
</evidence>
<dbReference type="SUPFAM" id="SSF52768">
    <property type="entry name" value="Arginase/deacetylase"/>
    <property type="match status" value="1"/>
</dbReference>
<name>A0ABD3TJA2_SINWO</name>